<protein>
    <recommendedName>
        <fullName evidence="4">Carboxypeptidase regulatory-like domain-containing protein</fullName>
    </recommendedName>
</protein>
<gene>
    <name evidence="2" type="ORF">C5Y98_09545</name>
</gene>
<evidence type="ECO:0000313" key="3">
    <source>
        <dbReference type="Proteomes" id="UP000239388"/>
    </source>
</evidence>
<comment type="caution">
    <text evidence="2">The sequence shown here is derived from an EMBL/GenBank/DDBJ whole genome shotgun (WGS) entry which is preliminary data.</text>
</comment>
<reference evidence="2 3" key="1">
    <citation type="submission" date="2018-02" db="EMBL/GenBank/DDBJ databases">
        <title>Comparative genomes isolates from brazilian mangrove.</title>
        <authorList>
            <person name="Araujo J.E."/>
            <person name="Taketani R.G."/>
            <person name="Silva M.C.P."/>
            <person name="Loureco M.V."/>
            <person name="Andreote F.D."/>
        </authorList>
    </citation>
    <scope>NUCLEOTIDE SEQUENCE [LARGE SCALE GENOMIC DNA]</scope>
    <source>
        <strain evidence="2 3">NAP PRIS-MGV</strain>
    </source>
</reference>
<evidence type="ECO:0008006" key="4">
    <source>
        <dbReference type="Google" id="ProtNLM"/>
    </source>
</evidence>
<evidence type="ECO:0000313" key="2">
    <source>
        <dbReference type="EMBL" id="PQO38301.1"/>
    </source>
</evidence>
<organism evidence="2 3">
    <name type="scientific">Blastopirellula marina</name>
    <dbReference type="NCBI Taxonomy" id="124"/>
    <lineage>
        <taxon>Bacteria</taxon>
        <taxon>Pseudomonadati</taxon>
        <taxon>Planctomycetota</taxon>
        <taxon>Planctomycetia</taxon>
        <taxon>Pirellulales</taxon>
        <taxon>Pirellulaceae</taxon>
        <taxon>Blastopirellula</taxon>
    </lineage>
</organism>
<accession>A0A2S8G207</accession>
<name>A0A2S8G207_9BACT</name>
<feature type="region of interest" description="Disordered" evidence="1">
    <location>
        <begin position="1"/>
        <end position="23"/>
    </location>
</feature>
<dbReference type="EMBL" id="PUIB01000011">
    <property type="protein sequence ID" value="PQO38301.1"/>
    <property type="molecule type" value="Genomic_DNA"/>
</dbReference>
<proteinExistence type="predicted"/>
<dbReference type="Proteomes" id="UP000239388">
    <property type="component" value="Unassembled WGS sequence"/>
</dbReference>
<evidence type="ECO:0000256" key="1">
    <source>
        <dbReference type="SAM" id="MobiDB-lite"/>
    </source>
</evidence>
<sequence length="107" mass="11584">MTGKVTLNGQPLPEGTITIEATDDMGGVDGGMITNGEYKVMTTPGDKLVKINATKVVGQKKTYNTPDSPMEDIVQEIIPPKYNQKSELNVTVKEDATSHDFTLEGKK</sequence>
<dbReference type="AlphaFoldDB" id="A0A2S8G207"/>